<dbReference type="InterPro" id="IPR001789">
    <property type="entry name" value="Sig_transdc_resp-reg_receiver"/>
</dbReference>
<dbReference type="NCBIfam" id="TIGR00254">
    <property type="entry name" value="GGDEF"/>
    <property type="match status" value="1"/>
</dbReference>
<feature type="domain" description="EAL" evidence="3">
    <location>
        <begin position="313"/>
        <end position="565"/>
    </location>
</feature>
<dbReference type="Pfam" id="PF00072">
    <property type="entry name" value="Response_reg"/>
    <property type="match status" value="1"/>
</dbReference>
<dbReference type="InterPro" id="IPR035919">
    <property type="entry name" value="EAL_sf"/>
</dbReference>
<dbReference type="PROSITE" id="PS50883">
    <property type="entry name" value="EAL"/>
    <property type="match status" value="1"/>
</dbReference>
<dbReference type="PROSITE" id="PS50110">
    <property type="entry name" value="RESPONSE_REGULATORY"/>
    <property type="match status" value="1"/>
</dbReference>
<dbReference type="CDD" id="cd00156">
    <property type="entry name" value="REC"/>
    <property type="match status" value="1"/>
</dbReference>
<accession>A0ABZ0JTQ6</accession>
<feature type="modified residue" description="4-aspartylphosphate" evidence="1">
    <location>
        <position position="53"/>
    </location>
</feature>
<dbReference type="Gene3D" id="3.30.70.270">
    <property type="match status" value="1"/>
</dbReference>
<feature type="domain" description="GGDEF" evidence="4">
    <location>
        <begin position="171"/>
        <end position="304"/>
    </location>
</feature>
<dbReference type="InterPro" id="IPR052155">
    <property type="entry name" value="Biofilm_reg_signaling"/>
</dbReference>
<dbReference type="InterPro" id="IPR029787">
    <property type="entry name" value="Nucleotide_cyclase"/>
</dbReference>
<evidence type="ECO:0000313" key="5">
    <source>
        <dbReference type="EMBL" id="WOT03697.1"/>
    </source>
</evidence>
<proteinExistence type="predicted"/>
<dbReference type="InterPro" id="IPR011006">
    <property type="entry name" value="CheY-like_superfamily"/>
</dbReference>
<evidence type="ECO:0000256" key="1">
    <source>
        <dbReference type="PROSITE-ProRule" id="PRU00169"/>
    </source>
</evidence>
<evidence type="ECO:0000313" key="6">
    <source>
        <dbReference type="Proteomes" id="UP001529491"/>
    </source>
</evidence>
<dbReference type="SMART" id="SM00267">
    <property type="entry name" value="GGDEF"/>
    <property type="match status" value="1"/>
</dbReference>
<reference evidence="5 6" key="1">
    <citation type="submission" date="2023-10" db="EMBL/GenBank/DDBJ databases">
        <title>Complete genome sequence of Shewanella sp. DAU334.</title>
        <authorList>
            <person name="Lee Y.-S."/>
            <person name="Jeong H.-R."/>
            <person name="Hwang E.-J."/>
            <person name="Choi Y.-L."/>
            <person name="Kim G.-D."/>
        </authorList>
    </citation>
    <scope>NUCLEOTIDE SEQUENCE [LARGE SCALE GENOMIC DNA]</scope>
    <source>
        <strain evidence="5 6">DAU334</strain>
    </source>
</reference>
<feature type="domain" description="Response regulatory" evidence="2">
    <location>
        <begin position="2"/>
        <end position="120"/>
    </location>
</feature>
<dbReference type="EMBL" id="CP136522">
    <property type="protein sequence ID" value="WOT03697.1"/>
    <property type="molecule type" value="Genomic_DNA"/>
</dbReference>
<evidence type="ECO:0000259" key="3">
    <source>
        <dbReference type="PROSITE" id="PS50883"/>
    </source>
</evidence>
<dbReference type="SMART" id="SM00448">
    <property type="entry name" value="REC"/>
    <property type="match status" value="1"/>
</dbReference>
<dbReference type="InterPro" id="IPR043128">
    <property type="entry name" value="Rev_trsase/Diguanyl_cyclase"/>
</dbReference>
<dbReference type="SUPFAM" id="SSF141868">
    <property type="entry name" value="EAL domain-like"/>
    <property type="match status" value="1"/>
</dbReference>
<dbReference type="PROSITE" id="PS50887">
    <property type="entry name" value="GGDEF"/>
    <property type="match status" value="1"/>
</dbReference>
<organism evidence="5 6">
    <name type="scientific">Shewanella youngdeokensis</name>
    <dbReference type="NCBI Taxonomy" id="2999068"/>
    <lineage>
        <taxon>Bacteria</taxon>
        <taxon>Pseudomonadati</taxon>
        <taxon>Pseudomonadota</taxon>
        <taxon>Gammaproteobacteria</taxon>
        <taxon>Alteromonadales</taxon>
        <taxon>Shewanellaceae</taxon>
        <taxon>Shewanella</taxon>
    </lineage>
</organism>
<evidence type="ECO:0000259" key="4">
    <source>
        <dbReference type="PROSITE" id="PS50887"/>
    </source>
</evidence>
<dbReference type="PANTHER" id="PTHR44757">
    <property type="entry name" value="DIGUANYLATE CYCLASE DGCP"/>
    <property type="match status" value="1"/>
</dbReference>
<name>A0ABZ0JTQ6_9GAMM</name>
<dbReference type="Pfam" id="PF00563">
    <property type="entry name" value="EAL"/>
    <property type="match status" value="1"/>
</dbReference>
<dbReference type="Gene3D" id="3.20.20.450">
    <property type="entry name" value="EAL domain"/>
    <property type="match status" value="1"/>
</dbReference>
<dbReference type="Pfam" id="PF00990">
    <property type="entry name" value="GGDEF"/>
    <property type="match status" value="1"/>
</dbReference>
<keyword evidence="6" id="KW-1185">Reference proteome</keyword>
<dbReference type="SMART" id="SM00052">
    <property type="entry name" value="EAL"/>
    <property type="match status" value="1"/>
</dbReference>
<dbReference type="PANTHER" id="PTHR44757:SF2">
    <property type="entry name" value="BIOFILM ARCHITECTURE MAINTENANCE PROTEIN MBAA"/>
    <property type="match status" value="1"/>
</dbReference>
<gene>
    <name evidence="5" type="ORF">RGE70_10060</name>
</gene>
<dbReference type="CDD" id="cd01949">
    <property type="entry name" value="GGDEF"/>
    <property type="match status" value="1"/>
</dbReference>
<dbReference type="SUPFAM" id="SSF55073">
    <property type="entry name" value="Nucleotide cyclase"/>
    <property type="match status" value="1"/>
</dbReference>
<keyword evidence="1" id="KW-0597">Phosphoprotein</keyword>
<dbReference type="SUPFAM" id="SSF52172">
    <property type="entry name" value="CheY-like"/>
    <property type="match status" value="1"/>
</dbReference>
<sequence>MDILLVDDDMVDRAAIVRTLKKSDLSVRITEAITVEQGLQLYSENTFDVVLLDYNLPLRDGIEMMVEIRNESKNSSIAIVMMSGSEDEALALECIKAGAQDFLVKSEISEKKLRRAILHSTTRNDLEKKLYETYQKVKSLAETDSLTGLPNRYFFDESLKLAIANNRRHEHTLALLLLDIDNFKLINDNFGHDVGDVFLKKTVSKIKACLRGNELFSRLGGDEFAITLCNLESSEQAHMIAQRIIAAMQVPLELASTTINSTVSIGIALHPVNGGTSEELFKYADIAMYRAKKQGRNQVCFFEDEMQQKFHQRLKVEIDLRTAIEKNQFHLHYQPVIDPANEHVTGFEALLRWNIDGRLRSPCDFIEIAEETHQISMIGLWVIEEAISTLSKWNRKRAMPFTMSINVSAIQLGDLTIVKSFKNLLEKYQVPAELIEIELTETALFKDTLTTRQVIEGITGLGCRLSLDDFGTGFSSIAHLRNYPISIVKIDKSLMPKNRCDLKRAALIEGLVSMAGILGIDIVAEGIETQAHADLCKDLQIQSVQGFYYSHPVAQLDIEKSHFLQ</sequence>
<dbReference type="RefSeq" id="WP_310471321.1">
    <property type="nucleotide sequence ID" value="NZ_CP136522.1"/>
</dbReference>
<dbReference type="InterPro" id="IPR000160">
    <property type="entry name" value="GGDEF_dom"/>
</dbReference>
<protein>
    <submittedName>
        <fullName evidence="5">EAL domain-containing protein</fullName>
    </submittedName>
</protein>
<evidence type="ECO:0000259" key="2">
    <source>
        <dbReference type="PROSITE" id="PS50110"/>
    </source>
</evidence>
<dbReference type="Proteomes" id="UP001529491">
    <property type="component" value="Chromosome"/>
</dbReference>
<dbReference type="Gene3D" id="3.40.50.2300">
    <property type="match status" value="1"/>
</dbReference>
<dbReference type="InterPro" id="IPR001633">
    <property type="entry name" value="EAL_dom"/>
</dbReference>
<dbReference type="CDD" id="cd01948">
    <property type="entry name" value="EAL"/>
    <property type="match status" value="1"/>
</dbReference>